<dbReference type="EMBL" id="LCWV01000001">
    <property type="protein sequence ID" value="PWI76258.1"/>
    <property type="molecule type" value="Genomic_DNA"/>
</dbReference>
<comment type="caution">
    <text evidence="3">The sequence shown here is derived from an EMBL/GenBank/DDBJ whole genome shotgun (WGS) entry which is preliminary data.</text>
</comment>
<keyword evidence="5" id="KW-1185">Reference proteome</keyword>
<evidence type="ECO:0000313" key="4">
    <source>
        <dbReference type="Proteomes" id="UP000245956"/>
    </source>
</evidence>
<organism evidence="3 4">
    <name type="scientific">Purpureocillium lilacinum</name>
    <name type="common">Paecilomyces lilacinus</name>
    <dbReference type="NCBI Taxonomy" id="33203"/>
    <lineage>
        <taxon>Eukaryota</taxon>
        <taxon>Fungi</taxon>
        <taxon>Dikarya</taxon>
        <taxon>Ascomycota</taxon>
        <taxon>Pezizomycotina</taxon>
        <taxon>Sordariomycetes</taxon>
        <taxon>Hypocreomycetidae</taxon>
        <taxon>Hypocreales</taxon>
        <taxon>Ophiocordycipitaceae</taxon>
        <taxon>Purpureocillium</taxon>
    </lineage>
</organism>
<dbReference type="AlphaFoldDB" id="A0A2U3EP21"/>
<reference evidence="2 5" key="4">
    <citation type="journal article" date="2024" name="Microbiol. Resour. Announc.">
        <title>Genome annotations for the ascomycete fungi Trichoderma harzianum, Trichoderma aggressivum, and Purpureocillium lilacinum.</title>
        <authorList>
            <person name="Beijen E.P.W."/>
            <person name="Ohm R.A."/>
        </authorList>
    </citation>
    <scope>NUCLEOTIDE SEQUENCE [LARGE SCALE GENOMIC DNA]</scope>
    <source>
        <strain evidence="2 5">CBS 150709</strain>
    </source>
</reference>
<evidence type="ECO:0000313" key="2">
    <source>
        <dbReference type="EMBL" id="KAK4090843.1"/>
    </source>
</evidence>
<protein>
    <submittedName>
        <fullName evidence="3">Uncharacterized protein</fullName>
    </submittedName>
</protein>
<evidence type="ECO:0000313" key="3">
    <source>
        <dbReference type="EMBL" id="PWI76258.1"/>
    </source>
</evidence>
<dbReference type="Proteomes" id="UP000245956">
    <property type="component" value="Unassembled WGS sequence"/>
</dbReference>
<dbReference type="PANTHER" id="PTHR13639">
    <property type="entry name" value="CYTOCHROME C OXIDASE ASSEMBLY FACTOR 4 HOMOLOG, MITOCHONDRIAL"/>
    <property type="match status" value="1"/>
</dbReference>
<evidence type="ECO:0000256" key="1">
    <source>
        <dbReference type="SAM" id="MobiDB-lite"/>
    </source>
</evidence>
<reference evidence="3 4" key="2">
    <citation type="journal article" date="2016" name="Front. Microbiol.">
        <title>Genome and transcriptome sequences reveal the specific parasitism of the nematophagous Purpureocillium lilacinum 36-1.</title>
        <authorList>
            <person name="Xie J."/>
            <person name="Li S."/>
            <person name="Mo C."/>
            <person name="Xiao X."/>
            <person name="Peng D."/>
            <person name="Wang G."/>
            <person name="Xiao Y."/>
        </authorList>
    </citation>
    <scope>NUCLEOTIDE SEQUENCE [LARGE SCALE GENOMIC DNA]</scope>
    <source>
        <strain evidence="3 4">36-1</strain>
    </source>
</reference>
<gene>
    <name evidence="3" type="ORF">PCL_03452</name>
    <name evidence="2" type="ORF">Purlil1_4979</name>
</gene>
<dbReference type="GO" id="GO:0033617">
    <property type="term" value="P:mitochondrial respiratory chain complex IV assembly"/>
    <property type="evidence" value="ECO:0007669"/>
    <property type="project" value="InterPro"/>
</dbReference>
<reference evidence="3" key="1">
    <citation type="submission" date="2015-05" db="EMBL/GenBank/DDBJ databases">
        <authorList>
            <person name="Wang D.B."/>
            <person name="Wang M."/>
        </authorList>
    </citation>
    <scope>NUCLEOTIDE SEQUENCE</scope>
    <source>
        <strain evidence="3">36-1</strain>
    </source>
</reference>
<dbReference type="GO" id="GO:0005758">
    <property type="term" value="C:mitochondrial intermembrane space"/>
    <property type="evidence" value="ECO:0007669"/>
    <property type="project" value="InterPro"/>
</dbReference>
<dbReference type="PANTHER" id="PTHR13639:SF2">
    <property type="entry name" value="CYTOCHROME C OXIDASE ASSEMBLY FACTOR 4 HOMOLOG, MITOCHONDRIAL"/>
    <property type="match status" value="1"/>
</dbReference>
<accession>A0A2U3EP21</accession>
<name>A0A2U3EP21_PURLI</name>
<feature type="region of interest" description="Disordered" evidence="1">
    <location>
        <begin position="1"/>
        <end position="42"/>
    </location>
</feature>
<feature type="compositionally biased region" description="Acidic residues" evidence="1">
    <location>
        <begin position="28"/>
        <end position="38"/>
    </location>
</feature>
<dbReference type="Proteomes" id="UP001287286">
    <property type="component" value="Unassembled WGS sequence"/>
</dbReference>
<sequence length="130" mass="14657">MGAQASRPESEAPAPIAKEPETNTPSPEEIEDDDEPDDWDKRIFSTGCADENAKMTDCYFEKKDWRACAAEVSFWQFDIGINCASCIFVRNKSCQVARIVRADAVVSQMEAFKQCWKRHGNDERTATKDA</sequence>
<reference evidence="2" key="3">
    <citation type="submission" date="2023-11" db="EMBL/GenBank/DDBJ databases">
        <authorList>
            <person name="Beijen E."/>
            <person name="Ohm R.A."/>
        </authorList>
    </citation>
    <scope>NUCLEOTIDE SEQUENCE</scope>
    <source>
        <strain evidence="2">CBS 150709</strain>
    </source>
</reference>
<dbReference type="EMBL" id="JAWRVI010000014">
    <property type="protein sequence ID" value="KAK4090843.1"/>
    <property type="molecule type" value="Genomic_DNA"/>
</dbReference>
<evidence type="ECO:0000313" key="5">
    <source>
        <dbReference type="Proteomes" id="UP001287286"/>
    </source>
</evidence>
<proteinExistence type="predicted"/>
<dbReference type="InterPro" id="IPR039870">
    <property type="entry name" value="Coa4-like"/>
</dbReference>